<dbReference type="Gene3D" id="3.40.30.10">
    <property type="entry name" value="Glutaredoxin"/>
    <property type="match status" value="1"/>
</dbReference>
<dbReference type="CDD" id="cd03043">
    <property type="entry name" value="GST_N_1"/>
    <property type="match status" value="1"/>
</dbReference>
<dbReference type="InterPro" id="IPR036249">
    <property type="entry name" value="Thioredoxin-like_sf"/>
</dbReference>
<evidence type="ECO:0000313" key="3">
    <source>
        <dbReference type="Proteomes" id="UP000563524"/>
    </source>
</evidence>
<feature type="domain" description="GST N-terminal" evidence="1">
    <location>
        <begin position="2"/>
        <end position="83"/>
    </location>
</feature>
<reference evidence="2 3" key="1">
    <citation type="submission" date="2020-08" db="EMBL/GenBank/DDBJ databases">
        <title>Genomic Encyclopedia of Type Strains, Phase IV (KMG-IV): sequencing the most valuable type-strain genomes for metagenomic binning, comparative biology and taxonomic classification.</title>
        <authorList>
            <person name="Goeker M."/>
        </authorList>
    </citation>
    <scope>NUCLEOTIDE SEQUENCE [LARGE SCALE GENOMIC DNA]</scope>
    <source>
        <strain evidence="2 3">DSM 102850</strain>
    </source>
</reference>
<dbReference type="PANTHER" id="PTHR42673">
    <property type="entry name" value="MALEYLACETOACETATE ISOMERASE"/>
    <property type="match status" value="1"/>
</dbReference>
<dbReference type="GO" id="GO:0016034">
    <property type="term" value="F:maleylacetoacetate isomerase activity"/>
    <property type="evidence" value="ECO:0007669"/>
    <property type="project" value="TreeGrafter"/>
</dbReference>
<dbReference type="CDD" id="cd03194">
    <property type="entry name" value="GST_C_3"/>
    <property type="match status" value="1"/>
</dbReference>
<organism evidence="2 3">
    <name type="scientific">Parvularcula dongshanensis</name>
    <dbReference type="NCBI Taxonomy" id="1173995"/>
    <lineage>
        <taxon>Bacteria</taxon>
        <taxon>Pseudomonadati</taxon>
        <taxon>Pseudomonadota</taxon>
        <taxon>Alphaproteobacteria</taxon>
        <taxon>Parvularculales</taxon>
        <taxon>Parvularculaceae</taxon>
        <taxon>Parvularcula</taxon>
    </lineage>
</organism>
<evidence type="ECO:0000313" key="2">
    <source>
        <dbReference type="EMBL" id="MBB4658836.1"/>
    </source>
</evidence>
<dbReference type="SUPFAM" id="SSF47616">
    <property type="entry name" value="GST C-terminal domain-like"/>
    <property type="match status" value="1"/>
</dbReference>
<keyword evidence="2" id="KW-0808">Transferase</keyword>
<proteinExistence type="predicted"/>
<dbReference type="RefSeq" id="WP_183817009.1">
    <property type="nucleotide sequence ID" value="NZ_JACHOB010000002.1"/>
</dbReference>
<dbReference type="Pfam" id="PF13409">
    <property type="entry name" value="GST_N_2"/>
    <property type="match status" value="1"/>
</dbReference>
<comment type="caution">
    <text evidence="2">The sequence shown here is derived from an EMBL/GenBank/DDBJ whole genome shotgun (WGS) entry which is preliminary data.</text>
</comment>
<dbReference type="GO" id="GO:0006749">
    <property type="term" value="P:glutathione metabolic process"/>
    <property type="evidence" value="ECO:0007669"/>
    <property type="project" value="TreeGrafter"/>
</dbReference>
<dbReference type="AlphaFoldDB" id="A0A840I1B6"/>
<keyword evidence="3" id="KW-1185">Reference proteome</keyword>
<dbReference type="SUPFAM" id="SSF52833">
    <property type="entry name" value="Thioredoxin-like"/>
    <property type="match status" value="1"/>
</dbReference>
<dbReference type="InterPro" id="IPR004045">
    <property type="entry name" value="Glutathione_S-Trfase_N"/>
</dbReference>
<dbReference type="InterPro" id="IPR036282">
    <property type="entry name" value="Glutathione-S-Trfase_C_sf"/>
</dbReference>
<evidence type="ECO:0000259" key="1">
    <source>
        <dbReference type="PROSITE" id="PS50404"/>
    </source>
</evidence>
<dbReference type="Proteomes" id="UP000563524">
    <property type="component" value="Unassembled WGS sequence"/>
</dbReference>
<dbReference type="GO" id="GO:0004364">
    <property type="term" value="F:glutathione transferase activity"/>
    <property type="evidence" value="ECO:0007669"/>
    <property type="project" value="UniProtKB-EC"/>
</dbReference>
<dbReference type="PROSITE" id="PS50404">
    <property type="entry name" value="GST_NTER"/>
    <property type="match status" value="1"/>
</dbReference>
<dbReference type="Gene3D" id="1.20.1050.10">
    <property type="match status" value="1"/>
</dbReference>
<gene>
    <name evidence="2" type="ORF">GGQ59_001350</name>
</gene>
<dbReference type="EMBL" id="JACHOB010000002">
    <property type="protein sequence ID" value="MBB4658836.1"/>
    <property type="molecule type" value="Genomic_DNA"/>
</dbReference>
<dbReference type="GO" id="GO:0006559">
    <property type="term" value="P:L-phenylalanine catabolic process"/>
    <property type="evidence" value="ECO:0007669"/>
    <property type="project" value="TreeGrafter"/>
</dbReference>
<dbReference type="PANTHER" id="PTHR42673:SF4">
    <property type="entry name" value="MALEYLACETOACETATE ISOMERASE"/>
    <property type="match status" value="1"/>
</dbReference>
<accession>A0A840I1B6</accession>
<name>A0A840I1B6_9PROT</name>
<sequence length="212" mass="23556">MTTLVIGNKALSSWSMRPWVMMRTLGLTFDERLIRLDEPETRASIKDESPSGLVPCLIEEDGTTVWDSLAILEYLNDTRGGVWPEDGALRVHARCASAEMHSGFSSLRGTWPMDLTTEGARLAVPFGVRRDLARIFTLWSEALSRSAGPFLYGEFCGADAMFAPVVTRIKTYGPVAMPKACEDYLETVWTCPAVTEWRAGAAKEIEAGWYPR</sequence>
<protein>
    <submittedName>
        <fullName evidence="2">Glutathione S-transferase</fullName>
        <ecNumber evidence="2">2.5.1.18</ecNumber>
    </submittedName>
</protein>
<dbReference type="EC" id="2.5.1.18" evidence="2"/>